<protein>
    <submittedName>
        <fullName evidence="1">Uncharacterized protein</fullName>
    </submittedName>
</protein>
<sequence length="284" mass="30388">MQAPVCPDCFTGTIRGDVTPTGHEEVINGLPTYVTGPEPGVQPLGSVVLITDAFGWKLRNSRVLADAYAKRVPKALTALRLLPTILLFLFHTRQSVAHPRVLAFVTALRAANTTTTNPNPTYPSPFLPAPNKIGIAGLCWGGLHAVLLTHDTPRNRTGDSNGDGASQPLIDCAFTAHPSLLSFPGHIEGVVRPLSVANGDDDRYMGKEKMGVLVRVLEGKNMVDAGGEVGGGGDGGLGPRYEAVVYPGAKHGFAVRGDKADPMQRERGEQSEDQAVMWFQRWFA</sequence>
<comment type="caution">
    <text evidence="1">The sequence shown here is derived from an EMBL/GenBank/DDBJ whole genome shotgun (WGS) entry which is preliminary data.</text>
</comment>
<gene>
    <name evidence="1" type="ORF">F5144DRAFT_617875</name>
</gene>
<organism evidence="1 2">
    <name type="scientific">Chaetomium tenue</name>
    <dbReference type="NCBI Taxonomy" id="1854479"/>
    <lineage>
        <taxon>Eukaryota</taxon>
        <taxon>Fungi</taxon>
        <taxon>Dikarya</taxon>
        <taxon>Ascomycota</taxon>
        <taxon>Pezizomycotina</taxon>
        <taxon>Sordariomycetes</taxon>
        <taxon>Sordariomycetidae</taxon>
        <taxon>Sordariales</taxon>
        <taxon>Chaetomiaceae</taxon>
        <taxon>Chaetomium</taxon>
    </lineage>
</organism>
<evidence type="ECO:0000313" key="2">
    <source>
        <dbReference type="Proteomes" id="UP000724584"/>
    </source>
</evidence>
<dbReference type="EMBL" id="JAGIZQ010000001">
    <property type="protein sequence ID" value="KAH6651269.1"/>
    <property type="molecule type" value="Genomic_DNA"/>
</dbReference>
<keyword evidence="2" id="KW-1185">Reference proteome</keyword>
<reference evidence="1 2" key="1">
    <citation type="journal article" date="2021" name="Nat. Commun.">
        <title>Genetic determinants of endophytism in the Arabidopsis root mycobiome.</title>
        <authorList>
            <person name="Mesny F."/>
            <person name="Miyauchi S."/>
            <person name="Thiergart T."/>
            <person name="Pickel B."/>
            <person name="Atanasova L."/>
            <person name="Karlsson M."/>
            <person name="Huettel B."/>
            <person name="Barry K.W."/>
            <person name="Haridas S."/>
            <person name="Chen C."/>
            <person name="Bauer D."/>
            <person name="Andreopoulos W."/>
            <person name="Pangilinan J."/>
            <person name="LaButti K."/>
            <person name="Riley R."/>
            <person name="Lipzen A."/>
            <person name="Clum A."/>
            <person name="Drula E."/>
            <person name="Henrissat B."/>
            <person name="Kohler A."/>
            <person name="Grigoriev I.V."/>
            <person name="Martin F.M."/>
            <person name="Hacquard S."/>
        </authorList>
    </citation>
    <scope>NUCLEOTIDE SEQUENCE [LARGE SCALE GENOMIC DNA]</scope>
    <source>
        <strain evidence="1 2">MPI-SDFR-AT-0079</strain>
    </source>
</reference>
<name>A0ACB7PQU8_9PEZI</name>
<evidence type="ECO:0000313" key="1">
    <source>
        <dbReference type="EMBL" id="KAH6651269.1"/>
    </source>
</evidence>
<proteinExistence type="predicted"/>
<accession>A0ACB7PQU8</accession>
<dbReference type="Proteomes" id="UP000724584">
    <property type="component" value="Unassembled WGS sequence"/>
</dbReference>